<protein>
    <recommendedName>
        <fullName evidence="3">DUF1598 domain-containing protein</fullName>
    </recommendedName>
</protein>
<evidence type="ECO:0000313" key="2">
    <source>
        <dbReference type="Proteomes" id="UP000317909"/>
    </source>
</evidence>
<dbReference type="InterPro" id="IPR011487">
    <property type="entry name" value="DUF1598"/>
</dbReference>
<reference evidence="1 2" key="1">
    <citation type="submission" date="2019-02" db="EMBL/GenBank/DDBJ databases">
        <title>Deep-cultivation of Planctomycetes and their phenomic and genomic characterization uncovers novel biology.</title>
        <authorList>
            <person name="Wiegand S."/>
            <person name="Jogler M."/>
            <person name="Boedeker C."/>
            <person name="Pinto D."/>
            <person name="Vollmers J."/>
            <person name="Rivas-Marin E."/>
            <person name="Kohn T."/>
            <person name="Peeters S.H."/>
            <person name="Heuer A."/>
            <person name="Rast P."/>
            <person name="Oberbeckmann S."/>
            <person name="Bunk B."/>
            <person name="Jeske O."/>
            <person name="Meyerdierks A."/>
            <person name="Storesund J.E."/>
            <person name="Kallscheuer N."/>
            <person name="Luecker S."/>
            <person name="Lage O.M."/>
            <person name="Pohl T."/>
            <person name="Merkel B.J."/>
            <person name="Hornburger P."/>
            <person name="Mueller R.-W."/>
            <person name="Bruemmer F."/>
            <person name="Labrenz M."/>
            <person name="Spormann A.M."/>
            <person name="Op den Camp H."/>
            <person name="Overmann J."/>
            <person name="Amann R."/>
            <person name="Jetten M.S.M."/>
            <person name="Mascher T."/>
            <person name="Medema M.H."/>
            <person name="Devos D.P."/>
            <person name="Kaster A.-K."/>
            <person name="Ovreas L."/>
            <person name="Rohde M."/>
            <person name="Galperin M.Y."/>
            <person name="Jogler C."/>
        </authorList>
    </citation>
    <scope>NUCLEOTIDE SEQUENCE [LARGE SCALE GENOMIC DNA]</scope>
    <source>
        <strain evidence="1 2">I41</strain>
    </source>
</reference>
<dbReference type="KEGG" id="llh:I41_29890"/>
<accession>A0A517TZJ3</accession>
<dbReference type="Proteomes" id="UP000317909">
    <property type="component" value="Chromosome"/>
</dbReference>
<proteinExistence type="predicted"/>
<gene>
    <name evidence="1" type="ORF">I41_29890</name>
</gene>
<dbReference type="EMBL" id="CP036339">
    <property type="protein sequence ID" value="QDT73798.1"/>
    <property type="molecule type" value="Genomic_DNA"/>
</dbReference>
<sequence length="449" mass="49152">MTRSTYGLLILACGLVASSLRDCPVGEAGGGFFQNRAVGGVAVDANGVLEAPTVQDDQELAQLREQTKLDVPAPLQEFTERRAVSLKQIEATLRKCQAEMKPVPEDVKYLAGLQRVQYVFVYPERQDIVLVGPAEGWQLDALGNVVGVTTNRPVLLLDDLMVALRSGKTSAQEPITCSIDPTEEGLARVQAVANRLREMGNREETLARIEEALGPQQISVTGVADTSHFARTMVAADFRMKRIAMDFEPAPVKGMPSFLTMVNPKGRGMNNLLPRWWLAPNYEPLARTADGLGWELRGQGVKCMSNEDYVDSTGQKTNAVSKNPAAEKWAATMTQKYPELAERDSSFGELRNIMDLAVIGALIEKEQLLEIASLQLPRLLGEQPLERYPAPKQTASKASAIKQRGGWVISASGGVEMLPWQIASEAETVEAVGDVRSEMSADVDEIWWE</sequence>
<keyword evidence="2" id="KW-1185">Reference proteome</keyword>
<organism evidence="1 2">
    <name type="scientific">Lacipirellula limnantheis</name>
    <dbReference type="NCBI Taxonomy" id="2528024"/>
    <lineage>
        <taxon>Bacteria</taxon>
        <taxon>Pseudomonadati</taxon>
        <taxon>Planctomycetota</taxon>
        <taxon>Planctomycetia</taxon>
        <taxon>Pirellulales</taxon>
        <taxon>Lacipirellulaceae</taxon>
        <taxon>Lacipirellula</taxon>
    </lineage>
</organism>
<dbReference type="OrthoDB" id="233246at2"/>
<name>A0A517TZJ3_9BACT</name>
<dbReference type="AlphaFoldDB" id="A0A517TZJ3"/>
<dbReference type="RefSeq" id="WP_145433426.1">
    <property type="nucleotide sequence ID" value="NZ_CP036339.1"/>
</dbReference>
<evidence type="ECO:0008006" key="3">
    <source>
        <dbReference type="Google" id="ProtNLM"/>
    </source>
</evidence>
<evidence type="ECO:0000313" key="1">
    <source>
        <dbReference type="EMBL" id="QDT73798.1"/>
    </source>
</evidence>
<dbReference type="Pfam" id="PF07643">
    <property type="entry name" value="DUF1598"/>
    <property type="match status" value="1"/>
</dbReference>